<evidence type="ECO:0008006" key="4">
    <source>
        <dbReference type="Google" id="ProtNLM"/>
    </source>
</evidence>
<dbReference type="KEGG" id="nah:F5544_17615"/>
<proteinExistence type="predicted"/>
<evidence type="ECO:0000313" key="2">
    <source>
        <dbReference type="EMBL" id="QIS11399.1"/>
    </source>
</evidence>
<feature type="transmembrane region" description="Helical" evidence="1">
    <location>
        <begin position="61"/>
        <end position="85"/>
    </location>
</feature>
<keyword evidence="1" id="KW-1133">Transmembrane helix</keyword>
<dbReference type="RefSeq" id="WP_238847303.1">
    <property type="nucleotide sequence ID" value="NZ_CP046172.1"/>
</dbReference>
<dbReference type="EMBL" id="CP046172">
    <property type="protein sequence ID" value="QIS11399.1"/>
    <property type="molecule type" value="Genomic_DNA"/>
</dbReference>
<dbReference type="AlphaFoldDB" id="A0A6G9YDU3"/>
<keyword evidence="3" id="KW-1185">Reference proteome</keyword>
<organism evidence="2 3">
    <name type="scientific">Nocardia arthritidis</name>
    <dbReference type="NCBI Taxonomy" id="228602"/>
    <lineage>
        <taxon>Bacteria</taxon>
        <taxon>Bacillati</taxon>
        <taxon>Actinomycetota</taxon>
        <taxon>Actinomycetes</taxon>
        <taxon>Mycobacteriales</taxon>
        <taxon>Nocardiaceae</taxon>
        <taxon>Nocardia</taxon>
    </lineage>
</organism>
<protein>
    <recommendedName>
        <fullName evidence="4">DUF2231 domain-containing protein</fullName>
    </recommendedName>
</protein>
<feature type="transmembrane region" description="Helical" evidence="1">
    <location>
        <begin position="126"/>
        <end position="144"/>
    </location>
</feature>
<evidence type="ECO:0000313" key="3">
    <source>
        <dbReference type="Proteomes" id="UP000503540"/>
    </source>
</evidence>
<evidence type="ECO:0000256" key="1">
    <source>
        <dbReference type="SAM" id="Phobius"/>
    </source>
</evidence>
<feature type="transmembrane region" description="Helical" evidence="1">
    <location>
        <begin position="21"/>
        <end position="41"/>
    </location>
</feature>
<name>A0A6G9YDU3_9NOCA</name>
<keyword evidence="1" id="KW-0472">Membrane</keyword>
<accession>A0A6G9YDU3</accession>
<keyword evidence="1" id="KW-0812">Transmembrane</keyword>
<feature type="transmembrane region" description="Helical" evidence="1">
    <location>
        <begin position="97"/>
        <end position="114"/>
    </location>
</feature>
<gene>
    <name evidence="2" type="ORF">F5544_17615</name>
</gene>
<sequence length="184" mass="19411">MPIDVAKARNGVRARGRELTAPVAVAIAAPAAFGAAIWASTRIHAGPVLYHAALFTHLSSLVLGFGAVLVADYLAVLWLAGRCTLAEAVAGAQRLHLPIWLGLSGLVTSGMFLRPELDATATRIKLALVLILIVNGVQALALGRRMTAAEPIGTRLLVRGVATTVVSQLCWWGSLWIGFWTAQS</sequence>
<feature type="transmembrane region" description="Helical" evidence="1">
    <location>
        <begin position="156"/>
        <end position="179"/>
    </location>
</feature>
<dbReference type="Proteomes" id="UP000503540">
    <property type="component" value="Chromosome"/>
</dbReference>
<reference evidence="2 3" key="1">
    <citation type="journal article" date="2019" name="ACS Chem. Biol.">
        <title>Identification and Mobilization of a Cryptic Antibiotic Biosynthesis Gene Locus from a Human-Pathogenic Nocardia Isolate.</title>
        <authorList>
            <person name="Herisse M."/>
            <person name="Ishida K."/>
            <person name="Porter J.L."/>
            <person name="Howden B."/>
            <person name="Hertweck C."/>
            <person name="Stinear T.P."/>
            <person name="Pidot S.J."/>
        </authorList>
    </citation>
    <scope>NUCLEOTIDE SEQUENCE [LARGE SCALE GENOMIC DNA]</scope>
    <source>
        <strain evidence="2 3">AUSMDU00012717</strain>
    </source>
</reference>